<dbReference type="PANTHER" id="PTHR37305">
    <property type="entry name" value="INTEGRAL MEMBRANE PROTEIN-RELATED"/>
    <property type="match status" value="1"/>
</dbReference>
<evidence type="ECO:0000256" key="1">
    <source>
        <dbReference type="SAM" id="Phobius"/>
    </source>
</evidence>
<dbReference type="RefSeq" id="WP_203883917.1">
    <property type="nucleotide sequence ID" value="NZ_BAABHH010000012.1"/>
</dbReference>
<dbReference type="AlphaFoldDB" id="A0A8J3PS48"/>
<feature type="transmembrane region" description="Helical" evidence="1">
    <location>
        <begin position="153"/>
        <end position="175"/>
    </location>
</feature>
<feature type="transmembrane region" description="Helical" evidence="1">
    <location>
        <begin position="234"/>
        <end position="257"/>
    </location>
</feature>
<reference evidence="2 3" key="1">
    <citation type="submission" date="2021-01" db="EMBL/GenBank/DDBJ databases">
        <title>Whole genome shotgun sequence of Planotetraspora kaengkrachanensis NBRC 104272.</title>
        <authorList>
            <person name="Komaki H."/>
            <person name="Tamura T."/>
        </authorList>
    </citation>
    <scope>NUCLEOTIDE SEQUENCE [LARGE SCALE GENOMIC DNA]</scope>
    <source>
        <strain evidence="2 3">NBRC 104272</strain>
    </source>
</reference>
<keyword evidence="1" id="KW-0812">Transmembrane</keyword>
<name>A0A8J3PS48_9ACTN</name>
<keyword evidence="3" id="KW-1185">Reference proteome</keyword>
<dbReference type="Proteomes" id="UP000630097">
    <property type="component" value="Unassembled WGS sequence"/>
</dbReference>
<sequence>MTGLVKAEVRKLFTTRLWWIMLLVMLVLIGVNLTFITAFAGVTNEASGGAAIPGRETAEWVQTAWSAGAGGSIFVMILGVVMITSEYRYQTVTGTFLTTPRRGRVIGAKLITGALAGLLFALVALVLVAAVVIPATLLSGGELSLSESRIPQVSLGILVSTSLYGLFGIGLGALVRNQIAGIVGAVVWAYVIESIFTAIPVLHPVGKWLPGGAAQALMSIDVDTGLGRPEWLPAWGGALVLIAYGLLFAVVASATTVRRDIT</sequence>
<accession>A0A8J3PS48</accession>
<dbReference type="EMBL" id="BONV01000014">
    <property type="protein sequence ID" value="GIG80521.1"/>
    <property type="molecule type" value="Genomic_DNA"/>
</dbReference>
<keyword evidence="1" id="KW-0472">Membrane</keyword>
<feature type="transmembrane region" description="Helical" evidence="1">
    <location>
        <begin position="110"/>
        <end position="133"/>
    </location>
</feature>
<dbReference type="Pfam" id="PF12730">
    <property type="entry name" value="ABC2_membrane_4"/>
    <property type="match status" value="1"/>
</dbReference>
<keyword evidence="1" id="KW-1133">Transmembrane helix</keyword>
<evidence type="ECO:0000313" key="2">
    <source>
        <dbReference type="EMBL" id="GIG80521.1"/>
    </source>
</evidence>
<feature type="transmembrane region" description="Helical" evidence="1">
    <location>
        <begin position="182"/>
        <end position="202"/>
    </location>
</feature>
<dbReference type="PANTHER" id="PTHR37305:SF1">
    <property type="entry name" value="MEMBRANE PROTEIN"/>
    <property type="match status" value="1"/>
</dbReference>
<evidence type="ECO:0000313" key="3">
    <source>
        <dbReference type="Proteomes" id="UP000630097"/>
    </source>
</evidence>
<organism evidence="2 3">
    <name type="scientific">Planotetraspora kaengkrachanensis</name>
    <dbReference type="NCBI Taxonomy" id="575193"/>
    <lineage>
        <taxon>Bacteria</taxon>
        <taxon>Bacillati</taxon>
        <taxon>Actinomycetota</taxon>
        <taxon>Actinomycetes</taxon>
        <taxon>Streptosporangiales</taxon>
        <taxon>Streptosporangiaceae</taxon>
        <taxon>Planotetraspora</taxon>
    </lineage>
</organism>
<feature type="transmembrane region" description="Helical" evidence="1">
    <location>
        <begin position="63"/>
        <end position="83"/>
    </location>
</feature>
<proteinExistence type="predicted"/>
<protein>
    <submittedName>
        <fullName evidence="2">ABC transporter permease</fullName>
    </submittedName>
</protein>
<gene>
    <name evidence="2" type="ORF">Pka01_36480</name>
</gene>
<comment type="caution">
    <text evidence="2">The sequence shown here is derived from an EMBL/GenBank/DDBJ whole genome shotgun (WGS) entry which is preliminary data.</text>
</comment>
<feature type="transmembrane region" description="Helical" evidence="1">
    <location>
        <begin position="20"/>
        <end position="43"/>
    </location>
</feature>